<evidence type="ECO:0000259" key="2">
    <source>
        <dbReference type="Pfam" id="PF00582"/>
    </source>
</evidence>
<dbReference type="InterPro" id="IPR014729">
    <property type="entry name" value="Rossmann-like_a/b/a_fold"/>
</dbReference>
<dbReference type="PANTHER" id="PTHR46268:SF24">
    <property type="entry name" value="UNIVERSAL STRESS PROTEIN"/>
    <property type="match status" value="1"/>
</dbReference>
<keyword evidence="4" id="KW-1185">Reference proteome</keyword>
<dbReference type="CDD" id="cd00293">
    <property type="entry name" value="USP-like"/>
    <property type="match status" value="1"/>
</dbReference>
<dbReference type="InterPro" id="IPR006016">
    <property type="entry name" value="UspA"/>
</dbReference>
<dbReference type="OrthoDB" id="105697at2157"/>
<proteinExistence type="inferred from homology"/>
<evidence type="ECO:0000313" key="4">
    <source>
        <dbReference type="Proteomes" id="UP000199199"/>
    </source>
</evidence>
<feature type="domain" description="UspA" evidence="2">
    <location>
        <begin position="1"/>
        <end position="139"/>
    </location>
</feature>
<dbReference type="SUPFAM" id="SSF52402">
    <property type="entry name" value="Adenine nucleotide alpha hydrolases-like"/>
    <property type="match status" value="1"/>
</dbReference>
<dbReference type="EMBL" id="FOZS01000002">
    <property type="protein sequence ID" value="SFS75072.1"/>
    <property type="molecule type" value="Genomic_DNA"/>
</dbReference>
<dbReference type="Pfam" id="PF00582">
    <property type="entry name" value="Usp"/>
    <property type="match status" value="1"/>
</dbReference>
<dbReference type="AlphaFoldDB" id="A0A1I6SDP7"/>
<dbReference type="InterPro" id="IPR006015">
    <property type="entry name" value="Universal_stress_UspA"/>
</dbReference>
<dbReference type="RefSeq" id="WP_092905031.1">
    <property type="nucleotide sequence ID" value="NZ_FOZS01000002.1"/>
</dbReference>
<protein>
    <submittedName>
        <fullName evidence="3">Nucleotide-binding universal stress protein, UspA family</fullName>
    </submittedName>
</protein>
<dbReference type="PRINTS" id="PR01438">
    <property type="entry name" value="UNVRSLSTRESS"/>
</dbReference>
<sequence>MIARVLVPVDGSEMATYALEYALETYPDADITALHVVGVPSAMWGEASGIALSDDIEEAAKDHARAVLEDARETAATYDAELATDIELGHPVRAILERADDFDTVVIGAHSGTLSERLFVGNVAEKVVRRSPVPVTVVR</sequence>
<accession>A0A1I6SDP7</accession>
<organism evidence="3 4">
    <name type="scientific">Halostagnicola kamekurae</name>
    <dbReference type="NCBI Taxonomy" id="619731"/>
    <lineage>
        <taxon>Archaea</taxon>
        <taxon>Methanobacteriati</taxon>
        <taxon>Methanobacteriota</taxon>
        <taxon>Stenosarchaea group</taxon>
        <taxon>Halobacteria</taxon>
        <taxon>Halobacteriales</taxon>
        <taxon>Natrialbaceae</taxon>
        <taxon>Halostagnicola</taxon>
    </lineage>
</organism>
<dbReference type="PANTHER" id="PTHR46268">
    <property type="entry name" value="STRESS RESPONSE PROTEIN NHAX"/>
    <property type="match status" value="1"/>
</dbReference>
<reference evidence="4" key="1">
    <citation type="submission" date="2016-10" db="EMBL/GenBank/DDBJ databases">
        <authorList>
            <person name="Varghese N."/>
            <person name="Submissions S."/>
        </authorList>
    </citation>
    <scope>NUCLEOTIDE SEQUENCE [LARGE SCALE GENOMIC DNA]</scope>
    <source>
        <strain evidence="4">DSM 22427</strain>
    </source>
</reference>
<gene>
    <name evidence="3" type="ORF">SAMN04488556_2593</name>
</gene>
<dbReference type="Proteomes" id="UP000199199">
    <property type="component" value="Unassembled WGS sequence"/>
</dbReference>
<evidence type="ECO:0000256" key="1">
    <source>
        <dbReference type="ARBA" id="ARBA00008791"/>
    </source>
</evidence>
<name>A0A1I6SDP7_9EURY</name>
<evidence type="ECO:0000313" key="3">
    <source>
        <dbReference type="EMBL" id="SFS75072.1"/>
    </source>
</evidence>
<comment type="similarity">
    <text evidence="1">Belongs to the universal stress protein A family.</text>
</comment>
<dbReference type="Gene3D" id="3.40.50.620">
    <property type="entry name" value="HUPs"/>
    <property type="match status" value="1"/>
</dbReference>